<dbReference type="GO" id="GO:0004519">
    <property type="term" value="F:endonuclease activity"/>
    <property type="evidence" value="ECO:0007669"/>
    <property type="project" value="UniProtKB-KW"/>
</dbReference>
<dbReference type="CDD" id="cd09274">
    <property type="entry name" value="RNase_HI_RT_Ty3"/>
    <property type="match status" value="1"/>
</dbReference>
<dbReference type="InterPro" id="IPR041588">
    <property type="entry name" value="Integrase_H2C2"/>
</dbReference>
<protein>
    <recommendedName>
        <fullName evidence="7">Integrase catalytic domain-containing protein</fullName>
    </recommendedName>
</protein>
<dbReference type="FunFam" id="3.30.70.270:FF:000020">
    <property type="entry name" value="Transposon Tf2-6 polyprotein-like Protein"/>
    <property type="match status" value="1"/>
</dbReference>
<dbReference type="InterPro" id="IPR050951">
    <property type="entry name" value="Retrovirus_Pol_polyprotein"/>
</dbReference>
<feature type="domain" description="Integrase catalytic" evidence="7">
    <location>
        <begin position="337"/>
        <end position="506"/>
    </location>
</feature>
<dbReference type="InterPro" id="IPR043128">
    <property type="entry name" value="Rev_trsase/Diguanyl_cyclase"/>
</dbReference>
<dbReference type="PROSITE" id="PS50994">
    <property type="entry name" value="INTEGRASE"/>
    <property type="match status" value="1"/>
</dbReference>
<evidence type="ECO:0000256" key="3">
    <source>
        <dbReference type="ARBA" id="ARBA00022722"/>
    </source>
</evidence>
<dbReference type="Gene3D" id="1.10.340.70">
    <property type="match status" value="1"/>
</dbReference>
<keyword evidence="4" id="KW-0255">Endonuclease</keyword>
<dbReference type="Pfam" id="PF00665">
    <property type="entry name" value="rve"/>
    <property type="match status" value="1"/>
</dbReference>
<evidence type="ECO:0000256" key="1">
    <source>
        <dbReference type="ARBA" id="ARBA00022679"/>
    </source>
</evidence>
<sequence>MVHQRIVLGHIISKEGIKVDKAKVELIVKLPSLTNVKGVRQFLGHTEFYKRFIKDLSKLARPLCELLVKDAKFIWDDRCQRSFEELKLFLNNHTNRVVLGQREDGKPYGIYYVSKTLNEAQRNYTTTEKELLAVVFALDKFRAYLVGSFIVVFTDHSALKYLLTKQDAKARLIRWILLLQEFSLQIKDKKGVENVVADHLSRVAIAHNSHGLPINDGFPKDSLMLVEVAPWYAHIANYLVTGEVPSEWKAQDKKHFFAKIHGYYWEEPFLFKYCVDHIIRNHCHENAWGGHFASQKIAIRVLQSGFCWPSLFKDAHTMCKSCDRCQRLGKLTCRNMMPLNPILIVDFFYVWGIDFMGPFPMSFGYSYILVGVDYVSKWVEAVPCKHNDHRVVLKFLKENIFSRFGVPKAIISDGGTHFCNKPFETLLTKYGVKHKVATPYHPQTSGQVELANREIKNISMKMLNMDLSRAGLKRFLDLNEMEELRNDTYINSKIAKEKLKRWHDQLISHKDFQKGQRVLLYDSKLHIFLGKLKSRWIGPFTIHQVHSNRVVELLNSNSIGSFKVFDNRLQGDFKQRNNQNNSHTLRNFRRACEIKESFHIGDALRAPSKHRPEACLPFPTWRGPKSPSRPFIETHHEAESLLCSGAERFPISGRRGPKDSTFRRWKGHWTFLTCSLAIDGRHGVFEARHIAKALQILYEPDNPSAFRQWSPISQRDMVHILSRGTSTYSVLLRKELPPGMLLVDVGFYFGPHHLIMASLIHFEEKVHKKKLQRANTISLLFPRLLCQILKYLGFRTKPRLERRSLCRERFTLEKWNQLAGYSALLGVPPMVALPVPPQPEHGELPAETALPVPTPKATSAALPTTCTIPPVVPTTTESSITISASEFCALVHTFQTLTTTHFAFFQQMVEMRVHRDQQTTILRQIQ</sequence>
<evidence type="ECO:0000313" key="8">
    <source>
        <dbReference type="EMBL" id="CAN79893.1"/>
    </source>
</evidence>
<dbReference type="SUPFAM" id="SSF53098">
    <property type="entry name" value="Ribonuclease H-like"/>
    <property type="match status" value="1"/>
</dbReference>
<evidence type="ECO:0000256" key="6">
    <source>
        <dbReference type="ARBA" id="ARBA00022918"/>
    </source>
</evidence>
<dbReference type="EMBL" id="AM488968">
    <property type="protein sequence ID" value="CAN79893.1"/>
    <property type="molecule type" value="Genomic_DNA"/>
</dbReference>
<dbReference type="InterPro" id="IPR001584">
    <property type="entry name" value="Integrase_cat-core"/>
</dbReference>
<dbReference type="Gene3D" id="3.30.70.270">
    <property type="match status" value="1"/>
</dbReference>
<organism evidence="8">
    <name type="scientific">Vitis vinifera</name>
    <name type="common">Grape</name>
    <dbReference type="NCBI Taxonomy" id="29760"/>
    <lineage>
        <taxon>Eukaryota</taxon>
        <taxon>Viridiplantae</taxon>
        <taxon>Streptophyta</taxon>
        <taxon>Embryophyta</taxon>
        <taxon>Tracheophyta</taxon>
        <taxon>Spermatophyta</taxon>
        <taxon>Magnoliopsida</taxon>
        <taxon>eudicotyledons</taxon>
        <taxon>Gunneridae</taxon>
        <taxon>Pentapetalae</taxon>
        <taxon>rosids</taxon>
        <taxon>Vitales</taxon>
        <taxon>Vitaceae</taxon>
        <taxon>Viteae</taxon>
        <taxon>Vitis</taxon>
    </lineage>
</organism>
<dbReference type="InterPro" id="IPR043502">
    <property type="entry name" value="DNA/RNA_pol_sf"/>
</dbReference>
<dbReference type="InterPro" id="IPR036397">
    <property type="entry name" value="RNaseH_sf"/>
</dbReference>
<dbReference type="PANTHER" id="PTHR37984">
    <property type="entry name" value="PROTEIN CBG26694"/>
    <property type="match status" value="1"/>
</dbReference>
<gene>
    <name evidence="8" type="ORF">VITISV_019469</name>
</gene>
<dbReference type="AlphaFoldDB" id="A5CBC9"/>
<evidence type="ECO:0000256" key="4">
    <source>
        <dbReference type="ARBA" id="ARBA00022759"/>
    </source>
</evidence>
<dbReference type="GO" id="GO:0003964">
    <property type="term" value="F:RNA-directed DNA polymerase activity"/>
    <property type="evidence" value="ECO:0007669"/>
    <property type="project" value="UniProtKB-KW"/>
</dbReference>
<dbReference type="Pfam" id="PF17917">
    <property type="entry name" value="RT_RNaseH"/>
    <property type="match status" value="1"/>
</dbReference>
<dbReference type="InterPro" id="IPR012337">
    <property type="entry name" value="RNaseH-like_sf"/>
</dbReference>
<evidence type="ECO:0000256" key="5">
    <source>
        <dbReference type="ARBA" id="ARBA00022801"/>
    </source>
</evidence>
<keyword evidence="5" id="KW-0378">Hydrolase</keyword>
<dbReference type="InterPro" id="IPR041373">
    <property type="entry name" value="RT_RNaseH"/>
</dbReference>
<dbReference type="GO" id="GO:0015074">
    <property type="term" value="P:DNA integration"/>
    <property type="evidence" value="ECO:0007669"/>
    <property type="project" value="InterPro"/>
</dbReference>
<dbReference type="PANTHER" id="PTHR37984:SF5">
    <property type="entry name" value="PROTEIN NYNRIN-LIKE"/>
    <property type="match status" value="1"/>
</dbReference>
<keyword evidence="6" id="KW-0695">RNA-directed DNA polymerase</keyword>
<dbReference type="SUPFAM" id="SSF56672">
    <property type="entry name" value="DNA/RNA polymerases"/>
    <property type="match status" value="1"/>
</dbReference>
<evidence type="ECO:0000256" key="2">
    <source>
        <dbReference type="ARBA" id="ARBA00022695"/>
    </source>
</evidence>
<dbReference type="Gene3D" id="3.30.420.10">
    <property type="entry name" value="Ribonuclease H-like superfamily/Ribonuclease H"/>
    <property type="match status" value="1"/>
</dbReference>
<accession>A5CBC9</accession>
<keyword evidence="2" id="KW-0548">Nucleotidyltransferase</keyword>
<evidence type="ECO:0000259" key="7">
    <source>
        <dbReference type="PROSITE" id="PS50994"/>
    </source>
</evidence>
<dbReference type="GO" id="GO:0016787">
    <property type="term" value="F:hydrolase activity"/>
    <property type="evidence" value="ECO:0007669"/>
    <property type="project" value="UniProtKB-KW"/>
</dbReference>
<reference evidence="8" key="1">
    <citation type="journal article" date="2007" name="PLoS ONE">
        <title>The first genome sequence of an elite grapevine cultivar (Pinot noir Vitis vinifera L.): coping with a highly heterozygous genome.</title>
        <authorList>
            <person name="Velasco R."/>
            <person name="Zharkikh A."/>
            <person name="Troggio M."/>
            <person name="Cartwright D.A."/>
            <person name="Cestaro A."/>
            <person name="Pruss D."/>
            <person name="Pindo M."/>
            <person name="FitzGerald L.M."/>
            <person name="Vezzulli S."/>
            <person name="Reid J."/>
            <person name="Malacarne G."/>
            <person name="Iliev D."/>
            <person name="Coppola G."/>
            <person name="Wardell B."/>
            <person name="Micheletti D."/>
            <person name="Macalma T."/>
            <person name="Facci M."/>
            <person name="Mitchell J.T."/>
            <person name="Perazzolli M."/>
            <person name="Eldredge G."/>
            <person name="Gatto P."/>
            <person name="Oyzerski R."/>
            <person name="Moretto M."/>
            <person name="Gutin N."/>
            <person name="Stefanini M."/>
            <person name="Chen Y."/>
            <person name="Segala C."/>
            <person name="Davenport C."/>
            <person name="Dematte L."/>
            <person name="Mraz A."/>
            <person name="Battilana J."/>
            <person name="Stormo K."/>
            <person name="Costa F."/>
            <person name="Tao Q."/>
            <person name="Si-Ammour A."/>
            <person name="Harkins T."/>
            <person name="Lackey A."/>
            <person name="Perbost C."/>
            <person name="Taillon B."/>
            <person name="Stella A."/>
            <person name="Solovyev V."/>
            <person name="Fawcett J.A."/>
            <person name="Sterck L."/>
            <person name="Vandepoele K."/>
            <person name="Grando S.M."/>
            <person name="Toppo S."/>
            <person name="Moser C."/>
            <person name="Lanchbury J."/>
            <person name="Bogden R."/>
            <person name="Skolnick M."/>
            <person name="Sgaramella V."/>
            <person name="Bhatnagar S.K."/>
            <person name="Fontana P."/>
            <person name="Gutin A."/>
            <person name="Van de Peer Y."/>
            <person name="Salamini F."/>
            <person name="Viola R."/>
        </authorList>
    </citation>
    <scope>NUCLEOTIDE SEQUENCE</scope>
</reference>
<keyword evidence="3" id="KW-0540">Nuclease</keyword>
<proteinExistence type="predicted"/>
<dbReference type="GO" id="GO:0003676">
    <property type="term" value="F:nucleic acid binding"/>
    <property type="evidence" value="ECO:0007669"/>
    <property type="project" value="InterPro"/>
</dbReference>
<keyword evidence="1" id="KW-0808">Transferase</keyword>
<name>A5CBC9_VITVI</name>
<dbReference type="Pfam" id="PF17921">
    <property type="entry name" value="Integrase_H2C2"/>
    <property type="match status" value="1"/>
</dbReference>